<dbReference type="Pfam" id="PF04576">
    <property type="entry name" value="Zein-binding"/>
    <property type="match status" value="1"/>
</dbReference>
<evidence type="ECO:0000313" key="9">
    <source>
        <dbReference type="EMBL" id="KDO61182.1"/>
    </source>
</evidence>
<dbReference type="GO" id="GO:0080115">
    <property type="term" value="F:myosin XI tail binding"/>
    <property type="evidence" value="ECO:0007669"/>
    <property type="project" value="UniProtKB-ARBA"/>
</dbReference>
<keyword evidence="3 7" id="KW-1133">Transmembrane helix</keyword>
<organism evidence="9 10">
    <name type="scientific">Citrus sinensis</name>
    <name type="common">Sweet orange</name>
    <name type="synonym">Citrus aurantium var. sinensis</name>
    <dbReference type="NCBI Taxonomy" id="2711"/>
    <lineage>
        <taxon>Eukaryota</taxon>
        <taxon>Viridiplantae</taxon>
        <taxon>Streptophyta</taxon>
        <taxon>Embryophyta</taxon>
        <taxon>Tracheophyta</taxon>
        <taxon>Spermatophyta</taxon>
        <taxon>Magnoliopsida</taxon>
        <taxon>eudicotyledons</taxon>
        <taxon>Gunneridae</taxon>
        <taxon>Pentapetalae</taxon>
        <taxon>rosids</taxon>
        <taxon>malvids</taxon>
        <taxon>Sapindales</taxon>
        <taxon>Rutaceae</taxon>
        <taxon>Aurantioideae</taxon>
        <taxon>Citrus</taxon>
    </lineage>
</organism>
<accession>A0A067FCP6</accession>
<dbReference type="eggNOG" id="ENOG502QVIB">
    <property type="taxonomic scope" value="Eukaryota"/>
</dbReference>
<dbReference type="PANTHER" id="PTHR31422">
    <property type="entry name" value="BNAANNG28530D PROTEIN"/>
    <property type="match status" value="1"/>
</dbReference>
<evidence type="ECO:0000256" key="2">
    <source>
        <dbReference type="ARBA" id="ARBA00022692"/>
    </source>
</evidence>
<comment type="subcellular location">
    <subcellularLocation>
        <location evidence="1">Membrane</location>
    </subcellularLocation>
</comment>
<feature type="region of interest" description="Disordered" evidence="6">
    <location>
        <begin position="705"/>
        <end position="738"/>
    </location>
</feature>
<feature type="transmembrane region" description="Helical" evidence="7">
    <location>
        <begin position="21"/>
        <end position="41"/>
    </location>
</feature>
<evidence type="ECO:0000256" key="1">
    <source>
        <dbReference type="ARBA" id="ARBA00004370"/>
    </source>
</evidence>
<evidence type="ECO:0000256" key="5">
    <source>
        <dbReference type="SAM" id="Coils"/>
    </source>
</evidence>
<feature type="compositionally biased region" description="Polar residues" evidence="6">
    <location>
        <begin position="729"/>
        <end position="738"/>
    </location>
</feature>
<proteinExistence type="predicted"/>
<keyword evidence="5" id="KW-0175">Coiled coil</keyword>
<dbReference type="STRING" id="2711.A0A067FCP6"/>
<dbReference type="AlphaFoldDB" id="A0A067FCP6"/>
<gene>
    <name evidence="9" type="ORF">CISIN_1g004675mg</name>
</gene>
<name>A0A067FCP6_CITSI</name>
<dbReference type="SMR" id="A0A067FCP6"/>
<keyword evidence="4 7" id="KW-0472">Membrane</keyword>
<keyword evidence="2 7" id="KW-0812">Transmembrane</keyword>
<evidence type="ECO:0000313" key="10">
    <source>
        <dbReference type="Proteomes" id="UP000027120"/>
    </source>
</evidence>
<dbReference type="InterPro" id="IPR007656">
    <property type="entry name" value="GTD-bd"/>
</dbReference>
<reference evidence="9 10" key="1">
    <citation type="submission" date="2014-04" db="EMBL/GenBank/DDBJ databases">
        <authorList>
            <consortium name="International Citrus Genome Consortium"/>
            <person name="Gmitter F."/>
            <person name="Chen C."/>
            <person name="Farmerie W."/>
            <person name="Harkins T."/>
            <person name="Desany B."/>
            <person name="Mohiuddin M."/>
            <person name="Kodira C."/>
            <person name="Borodovsky M."/>
            <person name="Lomsadze A."/>
            <person name="Burns P."/>
            <person name="Jenkins J."/>
            <person name="Prochnik S."/>
            <person name="Shu S."/>
            <person name="Chapman J."/>
            <person name="Pitluck S."/>
            <person name="Schmutz J."/>
            <person name="Rokhsar D."/>
        </authorList>
    </citation>
    <scope>NUCLEOTIDE SEQUENCE</scope>
</reference>
<sequence>MGKTMMCQAIDVWTFSELVGAFLNLAIAYFLLCGSALAYFASKFLGLFGLSLPCPCNGHFGKPNKISYGNCWQGFLVDCPTEKISNIQFLAKTKFPFDSILASNMNPQSKEREFDKGHVASEGETSCASSSREIIGRDSSMKEGRFDFKGKVVKSHRPRYGIRRHRKSVFRNEKSLSFSSFDQLVSDWQSVLSSPSSFSKIGTEISEGSSVPVHRGSETIEDSRGASKEDVTMTSESNEPVDKNNTVEKDASSVEVLNCDLPGELGLDGNDISTIRSLEEALGEEHAARSALYLELEKERSAAATAADEAMAMILRLQEEKASIEMEARQYQRMIEEKSAYDAEEMNILKEIIIRREREKYFLEREVETLRQLFFDAETDDTATTQEQTATSSSYSCEDPLMMLQKISKSVVEKQKVKSENDFPDYEVTSIGSQNYSVTSGKGLLNPELDEVDSSKPGYIHRHPSLQEKGMESMEKNPIQQTREEQIPAESSQFNSSTTQVRNVHEKIITLEAEKQEPADELKKAMEACDETKIIVKYSNDKVEKHGKGSQSSVPVRDLCVYDVHVIGDELTTCNEDSGNNHGDLSKNLTLDIPTRCDSPVIDRSDTEVDMKRSISDLVSRQRSFSQGKTLLTDLRRNSMSAFDYERLKIDNEVGCLRERLKIVQEGREKLNFSKGHKGREKIQLQLLEDIASQLREIRQLTEPGKAARQASLPPLSTKAVSKKRRSRSISLVTQKTS</sequence>
<evidence type="ECO:0000256" key="4">
    <source>
        <dbReference type="ARBA" id="ARBA00023136"/>
    </source>
</evidence>
<dbReference type="PROSITE" id="PS51775">
    <property type="entry name" value="GTD_BINDING"/>
    <property type="match status" value="1"/>
</dbReference>
<dbReference type="EMBL" id="KK784927">
    <property type="protein sequence ID" value="KDO61182.1"/>
    <property type="molecule type" value="Genomic_DNA"/>
</dbReference>
<dbReference type="GO" id="GO:0016020">
    <property type="term" value="C:membrane"/>
    <property type="evidence" value="ECO:0007669"/>
    <property type="project" value="UniProtKB-SubCell"/>
</dbReference>
<feature type="region of interest" description="Disordered" evidence="6">
    <location>
        <begin position="203"/>
        <end position="244"/>
    </location>
</feature>
<feature type="coiled-coil region" evidence="5">
    <location>
        <begin position="307"/>
        <end position="337"/>
    </location>
</feature>
<feature type="domain" description="GTD-binding" evidence="8">
    <location>
        <begin position="273"/>
        <end position="371"/>
    </location>
</feature>
<evidence type="ECO:0000256" key="7">
    <source>
        <dbReference type="SAM" id="Phobius"/>
    </source>
</evidence>
<dbReference type="Proteomes" id="UP000027120">
    <property type="component" value="Unassembled WGS sequence"/>
</dbReference>
<keyword evidence="10" id="KW-1185">Reference proteome</keyword>
<protein>
    <recommendedName>
        <fullName evidence="8">GTD-binding domain-containing protein</fullName>
    </recommendedName>
</protein>
<dbReference type="PANTHER" id="PTHR31422:SF3">
    <property type="entry name" value="GTD-BINDING DOMAIN-CONTAINING PROTEIN"/>
    <property type="match status" value="1"/>
</dbReference>
<feature type="compositionally biased region" description="Basic and acidic residues" evidence="6">
    <location>
        <begin position="215"/>
        <end position="231"/>
    </location>
</feature>
<dbReference type="PaxDb" id="2711-XP_006493818.1"/>
<evidence type="ECO:0000259" key="8">
    <source>
        <dbReference type="PROSITE" id="PS51775"/>
    </source>
</evidence>
<evidence type="ECO:0000256" key="3">
    <source>
        <dbReference type="ARBA" id="ARBA00022989"/>
    </source>
</evidence>
<evidence type="ECO:0000256" key="6">
    <source>
        <dbReference type="SAM" id="MobiDB-lite"/>
    </source>
</evidence>